<reference evidence="2" key="2">
    <citation type="submission" date="2023-02" db="EMBL/GenBank/DDBJ databases">
        <authorList>
            <person name="Swenson N.G."/>
            <person name="Wegrzyn J.L."/>
            <person name="Mcevoy S.L."/>
        </authorList>
    </citation>
    <scope>NUCLEOTIDE SEQUENCE</scope>
    <source>
        <strain evidence="2">91603</strain>
        <tissue evidence="2">Leaf</tissue>
    </source>
</reference>
<dbReference type="EMBL" id="JAJSOW010000106">
    <property type="protein sequence ID" value="KAI9162381.1"/>
    <property type="molecule type" value="Genomic_DNA"/>
</dbReference>
<dbReference type="Proteomes" id="UP001064489">
    <property type="component" value="Chromosome 2"/>
</dbReference>
<feature type="compositionally biased region" description="Basic and acidic residues" evidence="1">
    <location>
        <begin position="258"/>
        <end position="269"/>
    </location>
</feature>
<feature type="region of interest" description="Disordered" evidence="1">
    <location>
        <begin position="1"/>
        <end position="103"/>
    </location>
</feature>
<keyword evidence="3" id="KW-1185">Reference proteome</keyword>
<evidence type="ECO:0000313" key="3">
    <source>
        <dbReference type="Proteomes" id="UP001064489"/>
    </source>
</evidence>
<feature type="region of interest" description="Disordered" evidence="1">
    <location>
        <begin position="240"/>
        <end position="279"/>
    </location>
</feature>
<organism evidence="2 3">
    <name type="scientific">Acer negundo</name>
    <name type="common">Box elder</name>
    <dbReference type="NCBI Taxonomy" id="4023"/>
    <lineage>
        <taxon>Eukaryota</taxon>
        <taxon>Viridiplantae</taxon>
        <taxon>Streptophyta</taxon>
        <taxon>Embryophyta</taxon>
        <taxon>Tracheophyta</taxon>
        <taxon>Spermatophyta</taxon>
        <taxon>Magnoliopsida</taxon>
        <taxon>eudicotyledons</taxon>
        <taxon>Gunneridae</taxon>
        <taxon>Pentapetalae</taxon>
        <taxon>rosids</taxon>
        <taxon>malvids</taxon>
        <taxon>Sapindales</taxon>
        <taxon>Sapindaceae</taxon>
        <taxon>Hippocastanoideae</taxon>
        <taxon>Acereae</taxon>
        <taxon>Acer</taxon>
    </lineage>
</organism>
<feature type="region of interest" description="Disordered" evidence="1">
    <location>
        <begin position="291"/>
        <end position="337"/>
    </location>
</feature>
<accession>A0AAD5IHC1</accession>
<feature type="region of interest" description="Disordered" evidence="1">
    <location>
        <begin position="359"/>
        <end position="413"/>
    </location>
</feature>
<reference evidence="2" key="1">
    <citation type="journal article" date="2022" name="Plant J.">
        <title>Strategies of tolerance reflected in two North American maple genomes.</title>
        <authorList>
            <person name="McEvoy S.L."/>
            <person name="Sezen U.U."/>
            <person name="Trouern-Trend A."/>
            <person name="McMahon S.M."/>
            <person name="Schaberg P.G."/>
            <person name="Yang J."/>
            <person name="Wegrzyn J.L."/>
            <person name="Swenson N.G."/>
        </authorList>
    </citation>
    <scope>NUCLEOTIDE SEQUENCE</scope>
    <source>
        <strain evidence="2">91603</strain>
    </source>
</reference>
<feature type="region of interest" description="Disordered" evidence="1">
    <location>
        <begin position="191"/>
        <end position="228"/>
    </location>
</feature>
<feature type="compositionally biased region" description="Basic and acidic residues" evidence="1">
    <location>
        <begin position="308"/>
        <end position="328"/>
    </location>
</feature>
<feature type="compositionally biased region" description="Basic residues" evidence="1">
    <location>
        <begin position="298"/>
        <end position="307"/>
    </location>
</feature>
<feature type="compositionally biased region" description="Basic residues" evidence="1">
    <location>
        <begin position="197"/>
        <end position="206"/>
    </location>
</feature>
<evidence type="ECO:0000313" key="2">
    <source>
        <dbReference type="EMBL" id="KAI9162381.1"/>
    </source>
</evidence>
<dbReference type="PANTHER" id="PTHR36332">
    <property type="entry name" value="STRESS RESPONSE PROTEIN"/>
    <property type="match status" value="1"/>
</dbReference>
<evidence type="ECO:0000256" key="1">
    <source>
        <dbReference type="SAM" id="MobiDB-lite"/>
    </source>
</evidence>
<dbReference type="PANTHER" id="PTHR36332:SF1">
    <property type="entry name" value="STRESS RESPONSE PROTEIN"/>
    <property type="match status" value="1"/>
</dbReference>
<dbReference type="AlphaFoldDB" id="A0AAD5IHC1"/>
<feature type="compositionally biased region" description="Basic and acidic residues" evidence="1">
    <location>
        <begin position="371"/>
        <end position="383"/>
    </location>
</feature>
<name>A0AAD5IHC1_ACENE</name>
<feature type="compositionally biased region" description="Acidic residues" evidence="1">
    <location>
        <begin position="61"/>
        <end position="71"/>
    </location>
</feature>
<proteinExistence type="predicted"/>
<comment type="caution">
    <text evidence="2">The sequence shown here is derived from an EMBL/GenBank/DDBJ whole genome shotgun (WGS) entry which is preliminary data.</text>
</comment>
<gene>
    <name evidence="2" type="ORF">LWI28_026732</name>
</gene>
<sequence length="438" mass="49643">MIKRRFYRVEHADGDGAEDSSSSSSDSELEGHTTEEESEDDVAVDELKQNDEACSTSSGYESEDSSADEVNVDSSSVLYETDDEIENDKEIAMDSPLSSKHGNEVTKINSRVDVSDCILQIKSVFRCRICPNVLCLTEEFLRAHLNSKRHARSEKLMKENKLKSILNSDGEIENQETPAELHARILALAEDKEEKKNNRRQRRRNISGKTEATSKENRSKSFLNSDDQIDKHTTIVALVEDKEEKKNNRRQRRRNISGKKEATSKENRSKSILNSDGQIEDHAPIVALVEDKEEKKNNRCHHRRNIPGKKEKLLEKSVMKKSREETRKPAKKKRDGARKEDYNLLYGVWLRASSPVRGGCMRQKGPRIRAFRNDRGSNRDDLVGGRPESLQPRPVRRSLGDDRNSGKTVESPPVVRSVLRVDVSLSNSRGEGVSHILG</sequence>
<protein>
    <submittedName>
        <fullName evidence="2">Uncharacterized protein</fullName>
    </submittedName>
</protein>
<feature type="compositionally biased region" description="Basic residues" evidence="1">
    <location>
        <begin position="247"/>
        <end position="257"/>
    </location>
</feature>